<dbReference type="Proteomes" id="UP000266272">
    <property type="component" value="Unassembled WGS sequence"/>
</dbReference>
<name>A0A395NFF3_TRIAR</name>
<evidence type="ECO:0000256" key="1">
    <source>
        <dbReference type="SAM" id="MobiDB-lite"/>
    </source>
</evidence>
<feature type="region of interest" description="Disordered" evidence="1">
    <location>
        <begin position="50"/>
        <end position="78"/>
    </location>
</feature>
<comment type="caution">
    <text evidence="2">The sequence shown here is derived from an EMBL/GenBank/DDBJ whole genome shotgun (WGS) entry which is preliminary data.</text>
</comment>
<gene>
    <name evidence="2" type="ORF">TARUN_7754</name>
</gene>
<keyword evidence="3" id="KW-1185">Reference proteome</keyword>
<proteinExistence type="predicted"/>
<sequence>MHAGLASKHAAAYQLPDFGCPKEPKRRPQPTILPGWQVGRAVRSWRRLRIESFSPAKKDSRGRDSERALVSRSTTSPG</sequence>
<dbReference type="AlphaFoldDB" id="A0A395NFF3"/>
<accession>A0A395NFF3</accession>
<reference evidence="2 3" key="1">
    <citation type="journal article" date="2018" name="PLoS Pathog.">
        <title>Evolution of structural diversity of trichothecenes, a family of toxins produced by plant pathogenic and entomopathogenic fungi.</title>
        <authorList>
            <person name="Proctor R.H."/>
            <person name="McCormick S.P."/>
            <person name="Kim H.S."/>
            <person name="Cardoza R.E."/>
            <person name="Stanley A.M."/>
            <person name="Lindo L."/>
            <person name="Kelly A."/>
            <person name="Brown D.W."/>
            <person name="Lee T."/>
            <person name="Vaughan M.M."/>
            <person name="Alexander N.J."/>
            <person name="Busman M."/>
            <person name="Gutierrez S."/>
        </authorList>
    </citation>
    <scope>NUCLEOTIDE SEQUENCE [LARGE SCALE GENOMIC DNA]</scope>
    <source>
        <strain evidence="2 3">IBT 40837</strain>
    </source>
</reference>
<feature type="compositionally biased region" description="Basic and acidic residues" evidence="1">
    <location>
        <begin position="56"/>
        <end position="69"/>
    </location>
</feature>
<evidence type="ECO:0000313" key="2">
    <source>
        <dbReference type="EMBL" id="RFU74483.1"/>
    </source>
</evidence>
<evidence type="ECO:0000313" key="3">
    <source>
        <dbReference type="Proteomes" id="UP000266272"/>
    </source>
</evidence>
<dbReference type="EMBL" id="PXOA01000533">
    <property type="protein sequence ID" value="RFU74483.1"/>
    <property type="molecule type" value="Genomic_DNA"/>
</dbReference>
<protein>
    <submittedName>
        <fullName evidence="2">Uncharacterized protein</fullName>
    </submittedName>
</protein>
<feature type="region of interest" description="Disordered" evidence="1">
    <location>
        <begin position="1"/>
        <end position="35"/>
    </location>
</feature>
<organism evidence="2 3">
    <name type="scientific">Trichoderma arundinaceum</name>
    <dbReference type="NCBI Taxonomy" id="490622"/>
    <lineage>
        <taxon>Eukaryota</taxon>
        <taxon>Fungi</taxon>
        <taxon>Dikarya</taxon>
        <taxon>Ascomycota</taxon>
        <taxon>Pezizomycotina</taxon>
        <taxon>Sordariomycetes</taxon>
        <taxon>Hypocreomycetidae</taxon>
        <taxon>Hypocreales</taxon>
        <taxon>Hypocreaceae</taxon>
        <taxon>Trichoderma</taxon>
    </lineage>
</organism>